<protein>
    <recommendedName>
        <fullName evidence="3">Sulfotransferase domain-containing protein</fullName>
    </recommendedName>
</protein>
<dbReference type="Gene3D" id="3.40.50.300">
    <property type="entry name" value="P-loop containing nucleotide triphosphate hydrolases"/>
    <property type="match status" value="1"/>
</dbReference>
<evidence type="ECO:0000313" key="1">
    <source>
        <dbReference type="EMBL" id="MEJ8567248.1"/>
    </source>
</evidence>
<accession>A0AAW9RB77</accession>
<evidence type="ECO:0000313" key="2">
    <source>
        <dbReference type="Proteomes" id="UP001359886"/>
    </source>
</evidence>
<comment type="caution">
    <text evidence="1">The sequence shown here is derived from an EMBL/GenBank/DDBJ whole genome shotgun (WGS) entry which is preliminary data.</text>
</comment>
<keyword evidence="2" id="KW-1185">Reference proteome</keyword>
<name>A0AAW9RB77_9GAMM</name>
<dbReference type="AlphaFoldDB" id="A0AAW9RB77"/>
<dbReference type="Proteomes" id="UP001359886">
    <property type="component" value="Unassembled WGS sequence"/>
</dbReference>
<organism evidence="1 2">
    <name type="scientific">Elongatibacter sediminis</name>
    <dbReference type="NCBI Taxonomy" id="3119006"/>
    <lineage>
        <taxon>Bacteria</taxon>
        <taxon>Pseudomonadati</taxon>
        <taxon>Pseudomonadota</taxon>
        <taxon>Gammaproteobacteria</taxon>
        <taxon>Chromatiales</taxon>
        <taxon>Wenzhouxiangellaceae</taxon>
        <taxon>Elongatibacter</taxon>
    </lineage>
</organism>
<reference evidence="1 2" key="1">
    <citation type="submission" date="2024-02" db="EMBL/GenBank/DDBJ databases">
        <title>A novel Wenzhouxiangellaceae bacterium, isolated from coastal sediments.</title>
        <authorList>
            <person name="Du Z.-J."/>
            <person name="Ye Y.-Q."/>
            <person name="Zhang X.-Y."/>
        </authorList>
    </citation>
    <scope>NUCLEOTIDE SEQUENCE [LARGE SCALE GENOMIC DNA]</scope>
    <source>
        <strain evidence="1 2">CH-27</strain>
    </source>
</reference>
<dbReference type="RefSeq" id="WP_354694561.1">
    <property type="nucleotide sequence ID" value="NZ_JAZHOG010000003.1"/>
</dbReference>
<dbReference type="SUPFAM" id="SSF52540">
    <property type="entry name" value="P-loop containing nucleoside triphosphate hydrolases"/>
    <property type="match status" value="1"/>
</dbReference>
<dbReference type="InterPro" id="IPR027417">
    <property type="entry name" value="P-loop_NTPase"/>
</dbReference>
<dbReference type="EMBL" id="JAZHOG010000003">
    <property type="protein sequence ID" value="MEJ8567248.1"/>
    <property type="molecule type" value="Genomic_DNA"/>
</dbReference>
<proteinExistence type="predicted"/>
<sequence length="343" mass="37741">MPPEGPAPPLPELAGTAHWHLFDIDADAEKAALIRLDEPDYRQAGFLDQRILPAAPERRMTSLAELDEALSEGPATAADPAFIFHIGHCGSTLLSRAFDASAHTLPLREPLTLRRLPLLDAARRESLLKLVLRAHGRAFHPRQIPVIKATSICNGLIEPVLNHRPASRALLMYVDLDTYLAGMLGKHQPARDLRGHIEARLADWQSLPGAPVLDPGSLDEARLAALAWLTGMRHLATAGAATGGRVRLLHFETFLESPEQHLKSLAAWFGLDDDLPDLLEAWPAVSTGYSKKPDEPYSAFNRRRTLHRGRLERASDIQAGLRWAESMIDQTAGLSVCSPYLRP</sequence>
<gene>
    <name evidence="1" type="ORF">V3330_06380</name>
</gene>
<evidence type="ECO:0008006" key="3">
    <source>
        <dbReference type="Google" id="ProtNLM"/>
    </source>
</evidence>